<name>A0A085W4X5_9BACT</name>
<gene>
    <name evidence="3" type="ORF">DB31_3852</name>
</gene>
<dbReference type="EMBL" id="JMCB01000020">
    <property type="protein sequence ID" value="KFE62738.1"/>
    <property type="molecule type" value="Genomic_DNA"/>
</dbReference>
<evidence type="ECO:0000313" key="4">
    <source>
        <dbReference type="Proteomes" id="UP000028725"/>
    </source>
</evidence>
<comment type="caution">
    <text evidence="3">The sequence shown here is derived from an EMBL/GenBank/DDBJ whole genome shotgun (WGS) entry which is preliminary data.</text>
</comment>
<dbReference type="GO" id="GO:0006355">
    <property type="term" value="P:regulation of DNA-templated transcription"/>
    <property type="evidence" value="ECO:0007669"/>
    <property type="project" value="InterPro"/>
</dbReference>
<feature type="region of interest" description="Disordered" evidence="1">
    <location>
        <begin position="53"/>
        <end position="83"/>
    </location>
</feature>
<protein>
    <recommendedName>
        <fullName evidence="2">Sigma-54 factor interaction domain-containing protein</fullName>
    </recommendedName>
</protein>
<evidence type="ECO:0000256" key="1">
    <source>
        <dbReference type="SAM" id="MobiDB-lite"/>
    </source>
</evidence>
<dbReference type="GO" id="GO:0005524">
    <property type="term" value="F:ATP binding"/>
    <property type="evidence" value="ECO:0007669"/>
    <property type="project" value="InterPro"/>
</dbReference>
<sequence>MVELSLEQQAQLLRVLERGEVKPVGAARAFQVVVRGVGTGPRKGLKSLKAAAHARKGGGGNRTRAGRCATSSRIAPFPRNRLE</sequence>
<dbReference type="Pfam" id="PF00158">
    <property type="entry name" value="Sigma54_activat"/>
    <property type="match status" value="1"/>
</dbReference>
<feature type="domain" description="Sigma-54 factor interaction" evidence="2">
    <location>
        <begin position="3"/>
        <end position="39"/>
    </location>
</feature>
<evidence type="ECO:0000313" key="3">
    <source>
        <dbReference type="EMBL" id="KFE62738.1"/>
    </source>
</evidence>
<dbReference type="AlphaFoldDB" id="A0A085W4X5"/>
<reference evidence="3 4" key="1">
    <citation type="submission" date="2014-04" db="EMBL/GenBank/DDBJ databases">
        <title>Genome assembly of Hyalangium minutum DSM 14724.</title>
        <authorList>
            <person name="Sharma G."/>
            <person name="Subramanian S."/>
        </authorList>
    </citation>
    <scope>NUCLEOTIDE SEQUENCE [LARGE SCALE GENOMIC DNA]</scope>
    <source>
        <strain evidence="3 4">DSM 14724</strain>
    </source>
</reference>
<accession>A0A085W4X5</accession>
<keyword evidence="4" id="KW-1185">Reference proteome</keyword>
<dbReference type="Proteomes" id="UP000028725">
    <property type="component" value="Unassembled WGS sequence"/>
</dbReference>
<proteinExistence type="predicted"/>
<organism evidence="3 4">
    <name type="scientific">Hyalangium minutum</name>
    <dbReference type="NCBI Taxonomy" id="394096"/>
    <lineage>
        <taxon>Bacteria</taxon>
        <taxon>Pseudomonadati</taxon>
        <taxon>Myxococcota</taxon>
        <taxon>Myxococcia</taxon>
        <taxon>Myxococcales</taxon>
        <taxon>Cystobacterineae</taxon>
        <taxon>Archangiaceae</taxon>
        <taxon>Hyalangium</taxon>
    </lineage>
</organism>
<dbReference type="InterPro" id="IPR002078">
    <property type="entry name" value="Sigma_54_int"/>
</dbReference>
<evidence type="ECO:0000259" key="2">
    <source>
        <dbReference type="Pfam" id="PF00158"/>
    </source>
</evidence>